<comment type="caution">
    <text evidence="5">The sequence shown here is derived from an EMBL/GenBank/DDBJ whole genome shotgun (WGS) entry which is preliminary data.</text>
</comment>
<comment type="similarity">
    <text evidence="1">Belongs to the SH3BP5 family.</text>
</comment>
<dbReference type="InterPro" id="IPR007940">
    <property type="entry name" value="SH3BP5"/>
</dbReference>
<protein>
    <recommendedName>
        <fullName evidence="7">SH3 domain-binding protein 5-like protein</fullName>
    </recommendedName>
</protein>
<dbReference type="GO" id="GO:0035556">
    <property type="term" value="P:intracellular signal transduction"/>
    <property type="evidence" value="ECO:0007669"/>
    <property type="project" value="InterPro"/>
</dbReference>
<feature type="region of interest" description="Disordered" evidence="4">
    <location>
        <begin position="302"/>
        <end position="330"/>
    </location>
</feature>
<dbReference type="EMBL" id="CAJNOW010005724">
    <property type="protein sequence ID" value="CAF1458734.1"/>
    <property type="molecule type" value="Genomic_DNA"/>
</dbReference>
<feature type="coiled-coil region" evidence="3">
    <location>
        <begin position="44"/>
        <end position="71"/>
    </location>
</feature>
<organism evidence="5 6">
    <name type="scientific">Rotaria magnacalcarata</name>
    <dbReference type="NCBI Taxonomy" id="392030"/>
    <lineage>
        <taxon>Eukaryota</taxon>
        <taxon>Metazoa</taxon>
        <taxon>Spiralia</taxon>
        <taxon>Gnathifera</taxon>
        <taxon>Rotifera</taxon>
        <taxon>Eurotatoria</taxon>
        <taxon>Bdelloidea</taxon>
        <taxon>Philodinida</taxon>
        <taxon>Philodinidae</taxon>
        <taxon>Rotaria</taxon>
    </lineage>
</organism>
<evidence type="ECO:0000256" key="1">
    <source>
        <dbReference type="ARBA" id="ARBA00007796"/>
    </source>
</evidence>
<dbReference type="Pfam" id="PF05276">
    <property type="entry name" value="SH3BP5"/>
    <property type="match status" value="1"/>
</dbReference>
<dbReference type="OrthoDB" id="446789at2759"/>
<reference evidence="5" key="1">
    <citation type="submission" date="2021-02" db="EMBL/GenBank/DDBJ databases">
        <authorList>
            <person name="Nowell W R."/>
        </authorList>
    </citation>
    <scope>NUCLEOTIDE SEQUENCE</scope>
</reference>
<evidence type="ECO:0000256" key="3">
    <source>
        <dbReference type="SAM" id="Coils"/>
    </source>
</evidence>
<feature type="compositionally biased region" description="Basic and acidic residues" evidence="4">
    <location>
        <begin position="28"/>
        <end position="41"/>
    </location>
</feature>
<feature type="region of interest" description="Disordered" evidence="4">
    <location>
        <begin position="1"/>
        <end position="41"/>
    </location>
</feature>
<evidence type="ECO:0000256" key="2">
    <source>
        <dbReference type="ARBA" id="ARBA00023054"/>
    </source>
</evidence>
<evidence type="ECO:0000256" key="4">
    <source>
        <dbReference type="SAM" id="MobiDB-lite"/>
    </source>
</evidence>
<dbReference type="GO" id="GO:0004860">
    <property type="term" value="F:protein kinase inhibitor activity"/>
    <property type="evidence" value="ECO:0007669"/>
    <property type="project" value="TreeGrafter"/>
</dbReference>
<feature type="compositionally biased region" description="Polar residues" evidence="4">
    <location>
        <begin position="1"/>
        <end position="10"/>
    </location>
</feature>
<feature type="region of interest" description="Disordered" evidence="4">
    <location>
        <begin position="396"/>
        <end position="434"/>
    </location>
</feature>
<gene>
    <name evidence="5" type="ORF">KQP761_LOCUS12388</name>
</gene>
<dbReference type="PANTHER" id="PTHR19423:SF1">
    <property type="entry name" value="SH3 DOMAIN-BINDING PROTEIN 5"/>
    <property type="match status" value="1"/>
</dbReference>
<feature type="compositionally biased region" description="Polar residues" evidence="4">
    <location>
        <begin position="396"/>
        <end position="409"/>
    </location>
</feature>
<proteinExistence type="inferred from homology"/>
<feature type="coiled-coil region" evidence="3">
    <location>
        <begin position="172"/>
        <end position="255"/>
    </location>
</feature>
<dbReference type="GO" id="GO:0005737">
    <property type="term" value="C:cytoplasm"/>
    <property type="evidence" value="ECO:0007669"/>
    <property type="project" value="TreeGrafter"/>
</dbReference>
<evidence type="ECO:0000313" key="5">
    <source>
        <dbReference type="EMBL" id="CAF1458734.1"/>
    </source>
</evidence>
<dbReference type="PANTHER" id="PTHR19423">
    <property type="entry name" value="SH3 DOMAIN-BINDING PROTEIN 5"/>
    <property type="match status" value="1"/>
</dbReference>
<keyword evidence="2 3" id="KW-0175">Coiled coil</keyword>
<evidence type="ECO:0000313" key="6">
    <source>
        <dbReference type="Proteomes" id="UP000663834"/>
    </source>
</evidence>
<accession>A0A815Q7L1</accession>
<dbReference type="AlphaFoldDB" id="A0A815Q7L1"/>
<sequence>MSFSSISSKSLETDDNHPHSNGKLMNEIVEKSDEPNDEPLDPRIQIELERANAATSEINNLETQLDEAQKLFQTSFTNCKQRLAVLAKKLGSCVERARPFFDACKQAEEAQSETQKAAQEYQRSVEIYRVAKEALSLAESKLLKADKREFDAAWQEYVNHATMKVMQAEQDKTRSERTHEEKSKLYQEYEQKRVALQRSLKRLITKSKPYFDAKEYAEYELQNQKLRIEAVQKAISQAKRMYRTALNNLERISEEIHLKRNNPLVIKLPPREPGVGSDKPDEFIEMPDLDYSTDLSVQRELTEFPKIDISDESTDDEDESRKSHDETLSNSISSVSIDGLSLSNKTSGMSNIQQTSDYESFADCMNRSPIIASANARIAIPLTNVNFDNRYSLQSSARVNGEGSSLPNDQQKRRKNGTSTTTEIRKHGKTTRIKTNNETPLLSNLFGAHKYDCDSNLNSNL</sequence>
<dbReference type="Proteomes" id="UP000663834">
    <property type="component" value="Unassembled WGS sequence"/>
</dbReference>
<evidence type="ECO:0008006" key="7">
    <source>
        <dbReference type="Google" id="ProtNLM"/>
    </source>
</evidence>
<name>A0A815Q7L1_9BILA</name>